<accession>A0A839VB67</accession>
<gene>
    <name evidence="2" type="ORF">FHR94_002467</name>
</gene>
<keyword evidence="1" id="KW-1133">Transmembrane helix</keyword>
<organism evidence="2 3">
    <name type="scientific">Halomonas cerina</name>
    <dbReference type="NCBI Taxonomy" id="447424"/>
    <lineage>
        <taxon>Bacteria</taxon>
        <taxon>Pseudomonadati</taxon>
        <taxon>Pseudomonadota</taxon>
        <taxon>Gammaproteobacteria</taxon>
        <taxon>Oceanospirillales</taxon>
        <taxon>Halomonadaceae</taxon>
        <taxon>Halomonas</taxon>
    </lineage>
</organism>
<comment type="caution">
    <text evidence="2">The sequence shown here is derived from an EMBL/GenBank/DDBJ whole genome shotgun (WGS) entry which is preliminary data.</text>
</comment>
<name>A0A839VB67_9GAMM</name>
<reference evidence="2 3" key="1">
    <citation type="submission" date="2020-08" db="EMBL/GenBank/DDBJ databases">
        <title>Genomic Encyclopedia of Type Strains, Phase III (KMG-III): the genomes of soil and plant-associated and newly described type strains.</title>
        <authorList>
            <person name="Whitman W."/>
        </authorList>
    </citation>
    <scope>NUCLEOTIDE SEQUENCE [LARGE SCALE GENOMIC DNA]</scope>
    <source>
        <strain evidence="2 3">CECT 7282</strain>
    </source>
</reference>
<evidence type="ECO:0000313" key="3">
    <source>
        <dbReference type="Proteomes" id="UP000547614"/>
    </source>
</evidence>
<evidence type="ECO:0000313" key="2">
    <source>
        <dbReference type="EMBL" id="MBB3191220.1"/>
    </source>
</evidence>
<keyword evidence="3" id="KW-1185">Reference proteome</keyword>
<evidence type="ECO:0000256" key="1">
    <source>
        <dbReference type="SAM" id="Phobius"/>
    </source>
</evidence>
<dbReference type="EMBL" id="JACHXP010000011">
    <property type="protein sequence ID" value="MBB3191220.1"/>
    <property type="molecule type" value="Genomic_DNA"/>
</dbReference>
<proteinExistence type="predicted"/>
<dbReference type="RefSeq" id="WP_281376018.1">
    <property type="nucleotide sequence ID" value="NZ_JACHXP010000011.1"/>
</dbReference>
<keyword evidence="1" id="KW-0812">Transmembrane</keyword>
<dbReference type="AlphaFoldDB" id="A0A839VB67"/>
<sequence>MYVDTPVIASLTLIASLLVISGVGIKLLRQAMRRDAASSTR</sequence>
<keyword evidence="1" id="KW-0472">Membrane</keyword>
<dbReference type="Proteomes" id="UP000547614">
    <property type="component" value="Unassembled WGS sequence"/>
</dbReference>
<protein>
    <submittedName>
        <fullName evidence="2">Uncharacterized protein</fullName>
    </submittedName>
</protein>
<feature type="transmembrane region" description="Helical" evidence="1">
    <location>
        <begin position="6"/>
        <end position="28"/>
    </location>
</feature>